<name>A0A0H2S2F7_9AGAM</name>
<keyword evidence="1" id="KW-0378">Hydrolase</keyword>
<dbReference type="Pfam" id="PF00657">
    <property type="entry name" value="Lipase_GDSL"/>
    <property type="match status" value="1"/>
</dbReference>
<feature type="signal peptide" evidence="2">
    <location>
        <begin position="1"/>
        <end position="16"/>
    </location>
</feature>
<dbReference type="OrthoDB" id="1600564at2759"/>
<dbReference type="PANTHER" id="PTHR45648:SF22">
    <property type="entry name" value="GDSL LIPASE_ACYLHYDROLASE FAMILY PROTEIN (AFU_ORTHOLOGUE AFUA_4G14700)"/>
    <property type="match status" value="1"/>
</dbReference>
<sequence length="316" mass="34520">MLPLSLALLAASLVTAASVGPSPGQIKSLVTFGDSYTDVVSVGDGGVAWPVYAAGYGHFALHPFARSGATCSNNLTNRPFPSVFESQLPLFLQEKANGSLKLNEEETIFTLWIGTNDVGANALLTGGQTPGVTIVDTVSCAVNWVKTLYNAGARNFLFQNMIPLEQTILYSPRFYPNRFWTAERNSTEWSLCMNELTNSGNEIAKLMLQQLAPTLRGAHLGLFDSHALFTDILQHPQLYLNGTAPLNTTGVIHSCVFELNESTSDPGVCTDVTGTDRDSFLWFDELHPSEQADRVVARQITNSILRLSDKWTTWLS</sequence>
<dbReference type="InterPro" id="IPR036514">
    <property type="entry name" value="SGNH_hydro_sf"/>
</dbReference>
<accession>A0A0H2S2F7</accession>
<dbReference type="InParanoid" id="A0A0H2S2F7"/>
<organism evidence="3 4">
    <name type="scientific">Schizopora paradoxa</name>
    <dbReference type="NCBI Taxonomy" id="27342"/>
    <lineage>
        <taxon>Eukaryota</taxon>
        <taxon>Fungi</taxon>
        <taxon>Dikarya</taxon>
        <taxon>Basidiomycota</taxon>
        <taxon>Agaricomycotina</taxon>
        <taxon>Agaricomycetes</taxon>
        <taxon>Hymenochaetales</taxon>
        <taxon>Schizoporaceae</taxon>
        <taxon>Schizopora</taxon>
    </lineage>
</organism>
<keyword evidence="2" id="KW-0732">Signal</keyword>
<dbReference type="STRING" id="27342.A0A0H2S2F7"/>
<evidence type="ECO:0000256" key="1">
    <source>
        <dbReference type="ARBA" id="ARBA00022801"/>
    </source>
</evidence>
<gene>
    <name evidence="3" type="ORF">SCHPADRAFT_234990</name>
</gene>
<evidence type="ECO:0000256" key="2">
    <source>
        <dbReference type="SAM" id="SignalP"/>
    </source>
</evidence>
<dbReference type="AlphaFoldDB" id="A0A0H2S2F7"/>
<dbReference type="Gene3D" id="3.40.50.1110">
    <property type="entry name" value="SGNH hydrolase"/>
    <property type="match status" value="1"/>
</dbReference>
<evidence type="ECO:0000313" key="3">
    <source>
        <dbReference type="EMBL" id="KLO15938.1"/>
    </source>
</evidence>
<evidence type="ECO:0008006" key="5">
    <source>
        <dbReference type="Google" id="ProtNLM"/>
    </source>
</evidence>
<dbReference type="EMBL" id="KQ085922">
    <property type="protein sequence ID" value="KLO15938.1"/>
    <property type="molecule type" value="Genomic_DNA"/>
</dbReference>
<dbReference type="Proteomes" id="UP000053477">
    <property type="component" value="Unassembled WGS sequence"/>
</dbReference>
<dbReference type="SUPFAM" id="SSF52266">
    <property type="entry name" value="SGNH hydrolase"/>
    <property type="match status" value="1"/>
</dbReference>
<dbReference type="GO" id="GO:0016788">
    <property type="term" value="F:hydrolase activity, acting on ester bonds"/>
    <property type="evidence" value="ECO:0007669"/>
    <property type="project" value="InterPro"/>
</dbReference>
<dbReference type="PANTHER" id="PTHR45648">
    <property type="entry name" value="GDSL LIPASE/ACYLHYDROLASE FAMILY PROTEIN (AFU_ORTHOLOGUE AFUA_4G14700)"/>
    <property type="match status" value="1"/>
</dbReference>
<dbReference type="InterPro" id="IPR001087">
    <property type="entry name" value="GDSL"/>
</dbReference>
<feature type="chain" id="PRO_5005202359" description="GDSL lipase/acylhydrolase" evidence="2">
    <location>
        <begin position="17"/>
        <end position="316"/>
    </location>
</feature>
<proteinExistence type="predicted"/>
<keyword evidence="4" id="KW-1185">Reference proteome</keyword>
<reference evidence="3 4" key="1">
    <citation type="submission" date="2015-04" db="EMBL/GenBank/DDBJ databases">
        <title>Complete genome sequence of Schizopora paradoxa KUC8140, a cosmopolitan wood degrader in East Asia.</title>
        <authorList>
            <consortium name="DOE Joint Genome Institute"/>
            <person name="Min B."/>
            <person name="Park H."/>
            <person name="Jang Y."/>
            <person name="Kim J.-J."/>
            <person name="Kim K.H."/>
            <person name="Pangilinan J."/>
            <person name="Lipzen A."/>
            <person name="Riley R."/>
            <person name="Grigoriev I.V."/>
            <person name="Spatafora J.W."/>
            <person name="Choi I.-G."/>
        </authorList>
    </citation>
    <scope>NUCLEOTIDE SEQUENCE [LARGE SCALE GENOMIC DNA]</scope>
    <source>
        <strain evidence="3 4">KUC8140</strain>
    </source>
</reference>
<dbReference type="InterPro" id="IPR051058">
    <property type="entry name" value="GDSL_Est/Lipase"/>
</dbReference>
<evidence type="ECO:0000313" key="4">
    <source>
        <dbReference type="Proteomes" id="UP000053477"/>
    </source>
</evidence>
<protein>
    <recommendedName>
        <fullName evidence="5">GDSL lipase/acylhydrolase</fullName>
    </recommendedName>
</protein>